<dbReference type="InterPro" id="IPR001254">
    <property type="entry name" value="Trypsin_dom"/>
</dbReference>
<comment type="caution">
    <text evidence="2">The sequence shown here is derived from an EMBL/GenBank/DDBJ whole genome shotgun (WGS) entry which is preliminary data.</text>
</comment>
<accession>A0A919MYN7</accession>
<dbReference type="CDD" id="cd21112">
    <property type="entry name" value="alphaLP-like"/>
    <property type="match status" value="1"/>
</dbReference>
<reference evidence="2" key="1">
    <citation type="submission" date="2021-01" db="EMBL/GenBank/DDBJ databases">
        <title>Whole genome shotgun sequence of Actinoplanes rishiriensis NBRC 108556.</title>
        <authorList>
            <person name="Komaki H."/>
            <person name="Tamura T."/>
        </authorList>
    </citation>
    <scope>NUCLEOTIDE SEQUENCE</scope>
    <source>
        <strain evidence="2">NBRC 108556</strain>
    </source>
</reference>
<sequence length="288" mass="30526">MISATRKVRPGRRFGSRQLVTGLLVAAACIVVPAAPANAVAYNYYAGHPANPLPATCTGGYAVAGASGVFVVTAGHCATNAGGAGVTGRRISGTDEQFGTVIRNDWIGDFYTTNSFDGALIRLDPDDTAYQIVEDPITHTRPGNGRVRGWYANSALYAGMRIGKMGITTGWREGTITEWRDVVYPNGWRFYTLCSTADSRPGDSGGPVWRNDGNGLMAIGISIGGNWGTACFIPIQNVLNRFGATLPVFTSLAAGARPNLDVDAARVVTERSGPPIPYNPEPLVLDSW</sequence>
<dbReference type="Proteomes" id="UP000636960">
    <property type="component" value="Unassembled WGS sequence"/>
</dbReference>
<gene>
    <name evidence="2" type="ORF">Ari01nite_78980</name>
</gene>
<protein>
    <recommendedName>
        <fullName evidence="1">Peptidase S1 domain-containing protein</fullName>
    </recommendedName>
</protein>
<dbReference type="GO" id="GO:0004252">
    <property type="term" value="F:serine-type endopeptidase activity"/>
    <property type="evidence" value="ECO:0007669"/>
    <property type="project" value="InterPro"/>
</dbReference>
<dbReference type="EMBL" id="BOMV01000083">
    <property type="protein sequence ID" value="GIF00434.1"/>
    <property type="molecule type" value="Genomic_DNA"/>
</dbReference>
<dbReference type="GO" id="GO:0006508">
    <property type="term" value="P:proteolysis"/>
    <property type="evidence" value="ECO:0007669"/>
    <property type="project" value="InterPro"/>
</dbReference>
<dbReference type="PROSITE" id="PS00134">
    <property type="entry name" value="TRYPSIN_HIS"/>
    <property type="match status" value="1"/>
</dbReference>
<dbReference type="SUPFAM" id="SSF50494">
    <property type="entry name" value="Trypsin-like serine proteases"/>
    <property type="match status" value="1"/>
</dbReference>
<dbReference type="AlphaFoldDB" id="A0A919MYN7"/>
<name>A0A919MYN7_9ACTN</name>
<dbReference type="Pfam" id="PF00089">
    <property type="entry name" value="Trypsin"/>
    <property type="match status" value="1"/>
</dbReference>
<dbReference type="InterPro" id="IPR043504">
    <property type="entry name" value="Peptidase_S1_PA_chymotrypsin"/>
</dbReference>
<dbReference type="InterPro" id="IPR018114">
    <property type="entry name" value="TRYPSIN_HIS"/>
</dbReference>
<dbReference type="InterPro" id="IPR009003">
    <property type="entry name" value="Peptidase_S1_PA"/>
</dbReference>
<dbReference type="Gene3D" id="2.40.10.10">
    <property type="entry name" value="Trypsin-like serine proteases"/>
    <property type="match status" value="2"/>
</dbReference>
<feature type="domain" description="Peptidase S1" evidence="1">
    <location>
        <begin position="69"/>
        <end position="227"/>
    </location>
</feature>
<evidence type="ECO:0000313" key="2">
    <source>
        <dbReference type="EMBL" id="GIF00434.1"/>
    </source>
</evidence>
<keyword evidence="3" id="KW-1185">Reference proteome</keyword>
<evidence type="ECO:0000313" key="3">
    <source>
        <dbReference type="Proteomes" id="UP000636960"/>
    </source>
</evidence>
<organism evidence="2 3">
    <name type="scientific">Paractinoplanes rishiriensis</name>
    <dbReference type="NCBI Taxonomy" id="1050105"/>
    <lineage>
        <taxon>Bacteria</taxon>
        <taxon>Bacillati</taxon>
        <taxon>Actinomycetota</taxon>
        <taxon>Actinomycetes</taxon>
        <taxon>Micromonosporales</taxon>
        <taxon>Micromonosporaceae</taxon>
        <taxon>Paractinoplanes</taxon>
    </lineage>
</organism>
<evidence type="ECO:0000259" key="1">
    <source>
        <dbReference type="Pfam" id="PF00089"/>
    </source>
</evidence>
<dbReference type="PROSITE" id="PS51257">
    <property type="entry name" value="PROKAR_LIPOPROTEIN"/>
    <property type="match status" value="1"/>
</dbReference>
<proteinExistence type="predicted"/>